<dbReference type="PANTHER" id="PTHR45663:SF11">
    <property type="entry name" value="GEO12009P1"/>
    <property type="match status" value="1"/>
</dbReference>
<evidence type="ECO:0000313" key="7">
    <source>
        <dbReference type="Proteomes" id="UP000893823"/>
    </source>
</evidence>
<dbReference type="GO" id="GO:0015035">
    <property type="term" value="F:protein-disulfide reductase activity"/>
    <property type="evidence" value="ECO:0007669"/>
    <property type="project" value="TreeGrafter"/>
</dbReference>
<evidence type="ECO:0000313" key="5">
    <source>
        <dbReference type="EMBL" id="SDS54891.1"/>
    </source>
</evidence>
<evidence type="ECO:0000313" key="6">
    <source>
        <dbReference type="Proteomes" id="UP000199482"/>
    </source>
</evidence>
<proteinExistence type="inferred from homology"/>
<dbReference type="GO" id="GO:0016853">
    <property type="term" value="F:isomerase activity"/>
    <property type="evidence" value="ECO:0007669"/>
    <property type="project" value="UniProtKB-KW"/>
</dbReference>
<accession>A0A1H1T410</accession>
<dbReference type="Proteomes" id="UP000199482">
    <property type="component" value="Chromosome I"/>
</dbReference>
<dbReference type="STRING" id="589382.SAMN04489721_1504"/>
<evidence type="ECO:0000256" key="2">
    <source>
        <dbReference type="ARBA" id="ARBA00023284"/>
    </source>
</evidence>
<dbReference type="Proteomes" id="UP000893823">
    <property type="component" value="Unassembled WGS sequence"/>
</dbReference>
<name>A0A1H1T410_9MICO</name>
<dbReference type="Pfam" id="PF00085">
    <property type="entry name" value="Thioredoxin"/>
    <property type="match status" value="1"/>
</dbReference>
<keyword evidence="7" id="KW-1185">Reference proteome</keyword>
<feature type="domain" description="Thioredoxin" evidence="3">
    <location>
        <begin position="13"/>
        <end position="149"/>
    </location>
</feature>
<dbReference type="InterPro" id="IPR013766">
    <property type="entry name" value="Thioredoxin_domain"/>
</dbReference>
<dbReference type="RefSeq" id="WP_092670610.1">
    <property type="nucleotide sequence ID" value="NZ_BMDN01000004.1"/>
</dbReference>
<dbReference type="OrthoDB" id="1495530at2"/>
<evidence type="ECO:0000256" key="1">
    <source>
        <dbReference type="ARBA" id="ARBA00008987"/>
    </source>
</evidence>
<dbReference type="InterPro" id="IPR036249">
    <property type="entry name" value="Thioredoxin-like_sf"/>
</dbReference>
<keyword evidence="2" id="KW-0676">Redox-active center</keyword>
<comment type="similarity">
    <text evidence="1">Belongs to the thioredoxin family.</text>
</comment>
<organism evidence="5 6">
    <name type="scientific">Agromyces flavus</name>
    <dbReference type="NCBI Taxonomy" id="589382"/>
    <lineage>
        <taxon>Bacteria</taxon>
        <taxon>Bacillati</taxon>
        <taxon>Actinomycetota</taxon>
        <taxon>Actinomycetes</taxon>
        <taxon>Micrococcales</taxon>
        <taxon>Microbacteriaceae</taxon>
        <taxon>Agromyces</taxon>
    </lineage>
</organism>
<dbReference type="PROSITE" id="PS51352">
    <property type="entry name" value="THIOREDOXIN_2"/>
    <property type="match status" value="1"/>
</dbReference>
<reference evidence="6" key="1">
    <citation type="submission" date="2016-10" db="EMBL/GenBank/DDBJ databases">
        <authorList>
            <person name="Varghese N."/>
            <person name="Submissions S."/>
        </authorList>
    </citation>
    <scope>NUCLEOTIDE SEQUENCE [LARGE SCALE GENOMIC DNA]</scope>
    <source>
        <strain evidence="6">CPCC 202695</strain>
    </source>
</reference>
<gene>
    <name evidence="4" type="ORF">BCL57_002669</name>
    <name evidence="5" type="ORF">SAMN04489721_1504</name>
</gene>
<sequence>MDVLAALVAGVGLPLAALAAGFAWKSRDGRVRRVTGEPPSTASVARRDAADLGLGGDRLGAEATLVQFSTEFCSRCPSTAKALEDLARGYEGVRHVEVDLTRDPALADRFRVTQTPTVLVLDADGRAAGRIAGVPRTAELRRLIDDLTGRNRVAHHA</sequence>
<evidence type="ECO:0000313" key="4">
    <source>
        <dbReference type="EMBL" id="MCP2368496.1"/>
    </source>
</evidence>
<reference evidence="4" key="3">
    <citation type="submission" date="2022-06" db="EMBL/GenBank/DDBJ databases">
        <title>Genomic Encyclopedia of Type Strains, Phase III (KMG-III): the genomes of soil and plant-associated and newly described type strains.</title>
        <authorList>
            <person name="Whitman W."/>
        </authorList>
    </citation>
    <scope>NUCLEOTIDE SEQUENCE</scope>
    <source>
        <strain evidence="4">CPCC 202695</strain>
    </source>
</reference>
<protein>
    <submittedName>
        <fullName evidence="4 5">Thioredoxin</fullName>
    </submittedName>
</protein>
<reference evidence="5" key="2">
    <citation type="submission" date="2016-10" db="EMBL/GenBank/DDBJ databases">
        <authorList>
            <person name="de Groot N.N."/>
        </authorList>
    </citation>
    <scope>NUCLEOTIDE SEQUENCE [LARGE SCALE GENOMIC DNA]</scope>
    <source>
        <strain evidence="5">CPCC 202695</strain>
    </source>
</reference>
<dbReference type="EMBL" id="SODL02000004">
    <property type="protein sequence ID" value="MCP2368496.1"/>
    <property type="molecule type" value="Genomic_DNA"/>
</dbReference>
<dbReference type="SUPFAM" id="SSF52833">
    <property type="entry name" value="Thioredoxin-like"/>
    <property type="match status" value="1"/>
</dbReference>
<dbReference type="Gene3D" id="3.40.30.10">
    <property type="entry name" value="Glutaredoxin"/>
    <property type="match status" value="1"/>
</dbReference>
<dbReference type="GO" id="GO:0005829">
    <property type="term" value="C:cytosol"/>
    <property type="evidence" value="ECO:0007669"/>
    <property type="project" value="TreeGrafter"/>
</dbReference>
<keyword evidence="4" id="KW-0413">Isomerase</keyword>
<dbReference type="AlphaFoldDB" id="A0A1H1T410"/>
<evidence type="ECO:0000259" key="3">
    <source>
        <dbReference type="PROSITE" id="PS51352"/>
    </source>
</evidence>
<dbReference type="EMBL" id="LT629755">
    <property type="protein sequence ID" value="SDS54891.1"/>
    <property type="molecule type" value="Genomic_DNA"/>
</dbReference>
<dbReference type="GO" id="GO:0045454">
    <property type="term" value="P:cell redox homeostasis"/>
    <property type="evidence" value="ECO:0007669"/>
    <property type="project" value="TreeGrafter"/>
</dbReference>
<dbReference type="PANTHER" id="PTHR45663">
    <property type="entry name" value="GEO12009P1"/>
    <property type="match status" value="1"/>
</dbReference>
<dbReference type="CDD" id="cd02947">
    <property type="entry name" value="TRX_family"/>
    <property type="match status" value="1"/>
</dbReference>